<organism evidence="2">
    <name type="scientific">Lygus hesperus</name>
    <name type="common">Western plant bug</name>
    <dbReference type="NCBI Taxonomy" id="30085"/>
    <lineage>
        <taxon>Eukaryota</taxon>
        <taxon>Metazoa</taxon>
        <taxon>Ecdysozoa</taxon>
        <taxon>Arthropoda</taxon>
        <taxon>Hexapoda</taxon>
        <taxon>Insecta</taxon>
        <taxon>Pterygota</taxon>
        <taxon>Neoptera</taxon>
        <taxon>Paraneoptera</taxon>
        <taxon>Hemiptera</taxon>
        <taxon>Heteroptera</taxon>
        <taxon>Panheteroptera</taxon>
        <taxon>Cimicomorpha</taxon>
        <taxon>Miridae</taxon>
        <taxon>Mirini</taxon>
        <taxon>Lygus</taxon>
    </lineage>
</organism>
<evidence type="ECO:0000313" key="2">
    <source>
        <dbReference type="EMBL" id="JAQ12602.1"/>
    </source>
</evidence>
<sequence>QPVMLLVTLLIFVGSTAALPVYQEDVKYVKYWLVPLSTSHQDPSSGQTQASWKYYLLPTIRGLGHDSSTYQQTPTAYKVVWLTSNPISFLPVMTSQGESNPPSAQ</sequence>
<feature type="signal peptide" evidence="1">
    <location>
        <begin position="1"/>
        <end position="18"/>
    </location>
</feature>
<evidence type="ECO:0000256" key="1">
    <source>
        <dbReference type="SAM" id="SignalP"/>
    </source>
</evidence>
<accession>A0A146M0T6</accession>
<protein>
    <submittedName>
        <fullName evidence="2">Uncharacterized protein</fullName>
    </submittedName>
</protein>
<gene>
    <name evidence="2" type="ORF">g.7595</name>
</gene>
<keyword evidence="1" id="KW-0732">Signal</keyword>
<dbReference type="AlphaFoldDB" id="A0A146M0T6"/>
<feature type="non-terminal residue" evidence="2">
    <location>
        <position position="1"/>
    </location>
</feature>
<dbReference type="EMBL" id="GDHC01006027">
    <property type="protein sequence ID" value="JAQ12602.1"/>
    <property type="molecule type" value="Transcribed_RNA"/>
</dbReference>
<proteinExistence type="predicted"/>
<name>A0A146M0T6_LYGHE</name>
<reference evidence="2" key="1">
    <citation type="journal article" date="2016" name="Gigascience">
        <title>De novo construction of an expanded transcriptome assembly for the western tarnished plant bug, Lygus hesperus.</title>
        <authorList>
            <person name="Tassone E.E."/>
            <person name="Geib S.M."/>
            <person name="Hall B."/>
            <person name="Fabrick J.A."/>
            <person name="Brent C.S."/>
            <person name="Hull J.J."/>
        </authorList>
    </citation>
    <scope>NUCLEOTIDE SEQUENCE</scope>
</reference>
<feature type="chain" id="PRO_5007527691" evidence="1">
    <location>
        <begin position="19"/>
        <end position="105"/>
    </location>
</feature>